<feature type="compositionally biased region" description="Basic and acidic residues" evidence="6">
    <location>
        <begin position="526"/>
        <end position="536"/>
    </location>
</feature>
<feature type="region of interest" description="Disordered" evidence="6">
    <location>
        <begin position="433"/>
        <end position="563"/>
    </location>
</feature>
<reference evidence="8" key="1">
    <citation type="submission" date="2021-03" db="EMBL/GenBank/DDBJ databases">
        <authorList>
            <person name="Tagirdzhanova G."/>
        </authorList>
    </citation>
    <scope>NUCLEOTIDE SEQUENCE</scope>
</reference>
<keyword evidence="3" id="KW-0597">Phosphoprotein</keyword>
<dbReference type="PANTHER" id="PTHR13237:SF8">
    <property type="entry name" value="SOMETHING ABOUT SILENCING PROTEIN 10"/>
    <property type="match status" value="1"/>
</dbReference>
<feature type="compositionally biased region" description="Basic and acidic residues" evidence="6">
    <location>
        <begin position="492"/>
        <end position="518"/>
    </location>
</feature>
<dbReference type="Proteomes" id="UP000664203">
    <property type="component" value="Unassembled WGS sequence"/>
</dbReference>
<dbReference type="Pfam" id="PF09368">
    <property type="entry name" value="Sas10"/>
    <property type="match status" value="1"/>
</dbReference>
<feature type="compositionally biased region" description="Acidic residues" evidence="6">
    <location>
        <begin position="119"/>
        <end position="129"/>
    </location>
</feature>
<comment type="similarity">
    <text evidence="2">Belongs to the SAS10 family.</text>
</comment>
<evidence type="ECO:0000259" key="7">
    <source>
        <dbReference type="Pfam" id="PF09368"/>
    </source>
</evidence>
<feature type="compositionally biased region" description="Low complexity" evidence="6">
    <location>
        <begin position="399"/>
        <end position="409"/>
    </location>
</feature>
<comment type="caution">
    <text evidence="8">The sequence shown here is derived from an EMBL/GenBank/DDBJ whole genome shotgun (WGS) entry which is preliminary data.</text>
</comment>
<protein>
    <recommendedName>
        <fullName evidence="7">Sas10 C-terminal domain-containing protein</fullName>
    </recommendedName>
</protein>
<feature type="compositionally biased region" description="Basic residues" evidence="6">
    <location>
        <begin position="621"/>
        <end position="637"/>
    </location>
</feature>
<name>A0A8H3IYD0_9LECA</name>
<dbReference type="PANTHER" id="PTHR13237">
    <property type="entry name" value="SOMETHING ABOUT SILENCING PROTEIN 10-RELATED"/>
    <property type="match status" value="1"/>
</dbReference>
<feature type="compositionally biased region" description="Acidic residues" evidence="6">
    <location>
        <begin position="65"/>
        <end position="92"/>
    </location>
</feature>
<sequence>MGKKRKAIGRPFGHDEPREFNNADSKLKIITYEDVADSEDEFHINQDKILLEGPAQKRQRKTQEEEAFLESSDEEVLAASEDVSDSEVDFEDPHETAGPLTGMEKAARDANGPQGSDSEASEVPEEDENLGGWGISRKDYYNADIIETEADALEEEAEARRLQRKQLQGMTEADFGFDELEWLKAGKEGDDEDEDESQGQKVVREVLPKLQITDAMGSEERLKILRTRYPEFEPLTKEFLSLQPVHEDLETAATAAIAVQQHMDAKRGQSLATENLVIPFAAVKHGALSAYLAALSMYFALLTSGQADSDGKLSAMPSENVRDHTIMETLVQCRDIWEKFKSVAVPEPDVEDIPDIQKSNGHVTDSKAHESKALGGTEETQEETEDLPMRKKKHKSKAQKAAEAAQVKADTLRGQRLEKTEQELISLSALTARSRLSSKSSKHSIKAPIKAAEDSDSDFGEQTALTSHEATEKAKRKKSLRFYTSQIAQKANKRDAAGRDAGGDADLPHRERLKDRQARLNAIAEARGKKPKESTKGEALGGPSDEEDHAVAKELRNGSGPKDYYDLIASRSADKKASKAALAAARAQAEKEGGVVRVVEEETVDGKRAINYAIEKNKGLAPRRKKDVRNPRVKKRKKFEEKKKKLGSIRQIYKGGEGRGGYGGESTGIKTGLVKSVKL</sequence>
<accession>A0A8H3IYD0</accession>
<feature type="region of interest" description="Disordered" evidence="6">
    <location>
        <begin position="351"/>
        <end position="414"/>
    </location>
</feature>
<evidence type="ECO:0000256" key="6">
    <source>
        <dbReference type="SAM" id="MobiDB-lite"/>
    </source>
</evidence>
<keyword evidence="4" id="KW-0539">Nucleus</keyword>
<feature type="region of interest" description="Disordered" evidence="6">
    <location>
        <begin position="620"/>
        <end position="646"/>
    </location>
</feature>
<dbReference type="InterPro" id="IPR007146">
    <property type="entry name" value="Sas10/Utp3/C1D"/>
</dbReference>
<gene>
    <name evidence="8" type="ORF">ALECFALPRED_005750</name>
</gene>
<feature type="region of interest" description="Disordered" evidence="6">
    <location>
        <begin position="46"/>
        <end position="135"/>
    </location>
</feature>
<evidence type="ECO:0000313" key="8">
    <source>
        <dbReference type="EMBL" id="CAF9933770.1"/>
    </source>
</evidence>
<proteinExistence type="inferred from homology"/>
<feature type="region of interest" description="Disordered" evidence="6">
    <location>
        <begin position="1"/>
        <end position="20"/>
    </location>
</feature>
<feature type="domain" description="Sas10 C-terminal" evidence="7">
    <location>
        <begin position="605"/>
        <end position="679"/>
    </location>
</feature>
<dbReference type="AlphaFoldDB" id="A0A8H3IYD0"/>
<dbReference type="GO" id="GO:0000462">
    <property type="term" value="P:maturation of SSU-rRNA from tricistronic rRNA transcript (SSU-rRNA, 5.8S rRNA, LSU-rRNA)"/>
    <property type="evidence" value="ECO:0007669"/>
    <property type="project" value="TreeGrafter"/>
</dbReference>
<dbReference type="EMBL" id="CAJPDR010000360">
    <property type="protein sequence ID" value="CAF9933770.1"/>
    <property type="molecule type" value="Genomic_DNA"/>
</dbReference>
<organism evidence="8 9">
    <name type="scientific">Alectoria fallacina</name>
    <dbReference type="NCBI Taxonomy" id="1903189"/>
    <lineage>
        <taxon>Eukaryota</taxon>
        <taxon>Fungi</taxon>
        <taxon>Dikarya</taxon>
        <taxon>Ascomycota</taxon>
        <taxon>Pezizomycotina</taxon>
        <taxon>Lecanoromycetes</taxon>
        <taxon>OSLEUM clade</taxon>
        <taxon>Lecanoromycetidae</taxon>
        <taxon>Lecanorales</taxon>
        <taxon>Lecanorineae</taxon>
        <taxon>Parmeliaceae</taxon>
        <taxon>Alectoria</taxon>
    </lineage>
</organism>
<evidence type="ECO:0000256" key="2">
    <source>
        <dbReference type="ARBA" id="ARBA00010979"/>
    </source>
</evidence>
<evidence type="ECO:0000256" key="5">
    <source>
        <dbReference type="SAM" id="Coils"/>
    </source>
</evidence>
<feature type="coiled-coil region" evidence="5">
    <location>
        <begin position="143"/>
        <end position="170"/>
    </location>
</feature>
<keyword evidence="9" id="KW-1185">Reference proteome</keyword>
<dbReference type="InterPro" id="IPR018972">
    <property type="entry name" value="Sas10_C_dom"/>
</dbReference>
<dbReference type="Pfam" id="PF04000">
    <property type="entry name" value="Sas10_Utp3"/>
    <property type="match status" value="1"/>
</dbReference>
<keyword evidence="5" id="KW-0175">Coiled coil</keyword>
<comment type="subcellular location">
    <subcellularLocation>
        <location evidence="1">Nucleus</location>
    </subcellularLocation>
</comment>
<evidence type="ECO:0000313" key="9">
    <source>
        <dbReference type="Proteomes" id="UP000664203"/>
    </source>
</evidence>
<evidence type="ECO:0000256" key="3">
    <source>
        <dbReference type="ARBA" id="ARBA00022553"/>
    </source>
</evidence>
<dbReference type="OrthoDB" id="1924577at2759"/>
<evidence type="ECO:0000256" key="1">
    <source>
        <dbReference type="ARBA" id="ARBA00004123"/>
    </source>
</evidence>
<dbReference type="GO" id="GO:0032040">
    <property type="term" value="C:small-subunit processome"/>
    <property type="evidence" value="ECO:0007669"/>
    <property type="project" value="TreeGrafter"/>
</dbReference>
<feature type="region of interest" description="Disordered" evidence="6">
    <location>
        <begin position="660"/>
        <end position="679"/>
    </location>
</feature>
<evidence type="ECO:0000256" key="4">
    <source>
        <dbReference type="ARBA" id="ARBA00023242"/>
    </source>
</evidence>